<proteinExistence type="predicted"/>
<comment type="caution">
    <text evidence="1">The sequence shown here is derived from an EMBL/GenBank/DDBJ whole genome shotgun (WGS) entry which is preliminary data.</text>
</comment>
<name>A0ABS4IX67_9BACL</name>
<evidence type="ECO:0000313" key="2">
    <source>
        <dbReference type="Proteomes" id="UP001519287"/>
    </source>
</evidence>
<sequence>MKESRFVCVTSLINASKHVGEGTRVVTIAYVHDPF</sequence>
<organism evidence="1 2">
    <name type="scientific">Paenibacillus eucommiae</name>
    <dbReference type="NCBI Taxonomy" id="1355755"/>
    <lineage>
        <taxon>Bacteria</taxon>
        <taxon>Bacillati</taxon>
        <taxon>Bacillota</taxon>
        <taxon>Bacilli</taxon>
        <taxon>Bacillales</taxon>
        <taxon>Paenibacillaceae</taxon>
        <taxon>Paenibacillus</taxon>
    </lineage>
</organism>
<dbReference type="Proteomes" id="UP001519287">
    <property type="component" value="Unassembled WGS sequence"/>
</dbReference>
<evidence type="ECO:0000313" key="1">
    <source>
        <dbReference type="EMBL" id="MBP1992113.1"/>
    </source>
</evidence>
<reference evidence="1 2" key="1">
    <citation type="submission" date="2021-03" db="EMBL/GenBank/DDBJ databases">
        <title>Genomic Encyclopedia of Type Strains, Phase IV (KMG-IV): sequencing the most valuable type-strain genomes for metagenomic binning, comparative biology and taxonomic classification.</title>
        <authorList>
            <person name="Goeker M."/>
        </authorList>
    </citation>
    <scope>NUCLEOTIDE SEQUENCE [LARGE SCALE GENOMIC DNA]</scope>
    <source>
        <strain evidence="1 2">DSM 26048</strain>
    </source>
</reference>
<accession>A0ABS4IX67</accession>
<protein>
    <submittedName>
        <fullName evidence="1">Uncharacterized protein</fullName>
    </submittedName>
</protein>
<keyword evidence="2" id="KW-1185">Reference proteome</keyword>
<dbReference type="EMBL" id="JAGGLB010000012">
    <property type="protein sequence ID" value="MBP1992113.1"/>
    <property type="molecule type" value="Genomic_DNA"/>
</dbReference>
<gene>
    <name evidence="1" type="ORF">J2Z66_003721</name>
</gene>